<evidence type="ECO:0000256" key="7">
    <source>
        <dbReference type="ARBA" id="ARBA00023242"/>
    </source>
</evidence>
<dbReference type="EMBL" id="AB996602">
    <property type="protein sequence ID" value="BAS01801.1"/>
    <property type="molecule type" value="Genomic_DNA"/>
</dbReference>
<dbReference type="SUPFAM" id="SSF48371">
    <property type="entry name" value="ARM repeat"/>
    <property type="match status" value="1"/>
</dbReference>
<keyword evidence="10" id="KW-0542">Nucleomorph</keyword>
<dbReference type="InterPro" id="IPR016024">
    <property type="entry name" value="ARM-type_fold"/>
</dbReference>
<dbReference type="AlphaFoldDB" id="A0A0H5BHV0"/>
<dbReference type="GO" id="GO:0003729">
    <property type="term" value="F:mRNA binding"/>
    <property type="evidence" value="ECO:0007669"/>
    <property type="project" value="InterPro"/>
</dbReference>
<geneLocation type="nucleomorph" evidence="10"/>
<sequence length="911" mass="104681">MNKFLKENVSTKNNIIAEINNTIINDDNVKFLSKLLNAVLPNESEGFRIIDYCSNIAQSTVVESSGAPSALSQSLKNSKVTSNEKKLIFYQIKEKKLLKLLLKIKNGLPLQRKSALKQINEKATEFGPDLIFHHVLPIMLQPTLDDQERHLLVKVIDRVLIKLKSLVRPYVGRILMIVEPLLIEEDFFSRVEGREVIASLSKSVGIASMISALRPDLDNIDDYVRNTCARAFSIVAISLGVKNFIPFLKAVSKSKKSWYARHTGIKIVQQLSLTMGKDALNYLTDFLEIIKHGLVDENSRIRIVSALAVSSLAQACKPYGIDSFSEIFLSLWKGIKTLKGRILVAFLKALCSLIPSMDEQNSYYYSNETIIVAIQHLNSPDIQMKVVALELLSYCSTSKYISKEFFIKNIYAQFFDAFWNARTMNNTKMSKLVIDVTISLENKVGIDLLLLKLLKLIYNENSQLRNYSYNAIENIMNNSKYLVNRNLLFSIVDRMINLFEPYYLEKTQSFVTSFCSFLGNYIVDLRIFLPKIFTKSLGCINSSNFFIRELGFKFLYNIVYYLESVEDSMLINQINSLSIDYIGQTHSDLLIILLKIIEKIMLTYFNVLVNSSPIPLVKKILPLIKHENEEVQFHCINIISLIANRNGIFIPPREWMRISFDLLEAFKAKRKKIRRAAVNCFGIIASFLGPQDLVCSLLNNLKVQDRHIRICTSIAIAVIAENCSSFTVLPFLFNEYNSQDFNTQNGVLKSISFITEFVGEYFKDYLISLIPLLENSMTHFDNIHRQISCNIIQVKLILKHLSLSLYDFGFEDIFVHLFNFVWPNIFENQSFFRKSLLNAIDALRISIGSYKIIYYTFLGLFHASKRVREIYWNIYNILYIGSQTSLILSYPLIDSYLNKYFSFNIYYGILS</sequence>
<keyword evidence="7" id="KW-0539">Nucleus</keyword>
<evidence type="ECO:0000256" key="2">
    <source>
        <dbReference type="ARBA" id="ARBA00005754"/>
    </source>
</evidence>
<comment type="similarity">
    <text evidence="2">Belongs to the SF3B1 family.</text>
</comment>
<comment type="subcellular location">
    <subcellularLocation>
        <location evidence="1">Nucleus</location>
    </subcellularLocation>
</comment>
<dbReference type="InterPro" id="IPR011989">
    <property type="entry name" value="ARM-like"/>
</dbReference>
<gene>
    <name evidence="10" type="primary">sfb1</name>
</gene>
<keyword evidence="6" id="KW-0508">mRNA splicing</keyword>
<dbReference type="Pfam" id="PF22646">
    <property type="entry name" value="PPP2R1A-like_HEAT"/>
    <property type="match status" value="1"/>
</dbReference>
<evidence type="ECO:0000256" key="3">
    <source>
        <dbReference type="ARBA" id="ARBA00022664"/>
    </source>
</evidence>
<feature type="transmembrane region" description="Helical" evidence="8">
    <location>
        <begin position="842"/>
        <end position="861"/>
    </location>
</feature>
<evidence type="ECO:0000256" key="1">
    <source>
        <dbReference type="ARBA" id="ARBA00004123"/>
    </source>
</evidence>
<keyword evidence="8" id="KW-1133">Transmembrane helix</keyword>
<dbReference type="GO" id="GO:0000245">
    <property type="term" value="P:spliceosomal complex assembly"/>
    <property type="evidence" value="ECO:0007669"/>
    <property type="project" value="InterPro"/>
</dbReference>
<evidence type="ECO:0000256" key="5">
    <source>
        <dbReference type="ARBA" id="ARBA00022737"/>
    </source>
</evidence>
<dbReference type="InterPro" id="IPR038737">
    <property type="entry name" value="SF3b_su1-like"/>
</dbReference>
<accession>A0A0H5BHV0</accession>
<evidence type="ECO:0000256" key="4">
    <source>
        <dbReference type="ARBA" id="ARBA00022728"/>
    </source>
</evidence>
<keyword evidence="8" id="KW-0812">Transmembrane</keyword>
<dbReference type="GO" id="GO:0005681">
    <property type="term" value="C:spliceosomal complex"/>
    <property type="evidence" value="ECO:0007669"/>
    <property type="project" value="UniProtKB-KW"/>
</dbReference>
<evidence type="ECO:0000256" key="6">
    <source>
        <dbReference type="ARBA" id="ARBA00023187"/>
    </source>
</evidence>
<evidence type="ECO:0000313" key="10">
    <source>
        <dbReference type="EMBL" id="BAS01801.1"/>
    </source>
</evidence>
<dbReference type="InterPro" id="IPR054573">
    <property type="entry name" value="PP2A/SF3B1-like_HEAT"/>
</dbReference>
<dbReference type="Gene3D" id="1.25.10.10">
    <property type="entry name" value="Leucine-rich Repeat Variant"/>
    <property type="match status" value="2"/>
</dbReference>
<name>A0A0H5BHV0_9EUKA</name>
<evidence type="ECO:0000256" key="8">
    <source>
        <dbReference type="SAM" id="Phobius"/>
    </source>
</evidence>
<keyword evidence="8" id="KW-0472">Membrane</keyword>
<keyword evidence="4" id="KW-0747">Spliceosome</keyword>
<organism evidence="10">
    <name type="scientific">Amorphochlora amoebiformis</name>
    <dbReference type="NCBI Taxonomy" id="1561963"/>
    <lineage>
        <taxon>Eukaryota</taxon>
        <taxon>Sar</taxon>
        <taxon>Rhizaria</taxon>
        <taxon>Cercozoa</taxon>
        <taxon>Chlorarachniophyceae</taxon>
        <taxon>Amorphochlora</taxon>
    </lineage>
</organism>
<keyword evidence="5" id="KW-0677">Repeat</keyword>
<feature type="transmembrane region" description="Helical" evidence="8">
    <location>
        <begin position="873"/>
        <end position="893"/>
    </location>
</feature>
<reference evidence="10" key="1">
    <citation type="journal article" date="2015" name="Genome Biol. Evol.">
        <title>Nucleomorph Genome Sequences of Two Chlorarachniophytes, Amorphochlora amoebiformis and Lotharella vacuolata.</title>
        <authorList>
            <person name="Suzuki S."/>
            <person name="Shirato S."/>
            <person name="Hirakawa Y."/>
            <person name="Ishida K."/>
        </authorList>
    </citation>
    <scope>NUCLEOTIDE SEQUENCE</scope>
    <source>
        <strain evidence="10">CCMP2058</strain>
    </source>
</reference>
<proteinExistence type="inferred from homology"/>
<evidence type="ECO:0000259" key="9">
    <source>
        <dbReference type="Pfam" id="PF22646"/>
    </source>
</evidence>
<protein>
    <submittedName>
        <fullName evidence="10">mRNA splicing factor U2 snRNP subunit</fullName>
    </submittedName>
</protein>
<feature type="domain" description="Phosphatase PP2A regulatory subunit A/Splicing factor 3B subunit 1-like HEAT repeat" evidence="9">
    <location>
        <begin position="688"/>
        <end position="754"/>
    </location>
</feature>
<keyword evidence="3" id="KW-0507">mRNA processing</keyword>
<dbReference type="PANTHER" id="PTHR12097">
    <property type="entry name" value="SPLICING FACTOR 3B, SUBUNIT 1-RELATED"/>
    <property type="match status" value="1"/>
</dbReference>